<evidence type="ECO:0000256" key="1">
    <source>
        <dbReference type="SAM" id="SignalP"/>
    </source>
</evidence>
<sequence>MKNIQLKYRFLIFILVVLSNHAFSQDFHQRTAKSVEEIIYQKDPNRARAIFNKGYYLVLENLRTNSRTRFYEGDVFRFKTKDDFVFENDIYAINDSSFVVTSLNEVTNRYEYVEIKLNEIERIYKRPKKPLRVNFTTFAPLGYLLFEWAYWGTQPLKSKKLPVAIILTAAQPLMGIISNQFRSKRITENYRIRIFKSL</sequence>
<organism evidence="2 3">
    <name type="scientific">Emticicia aquatica</name>
    <dbReference type="NCBI Taxonomy" id="1681835"/>
    <lineage>
        <taxon>Bacteria</taxon>
        <taxon>Pseudomonadati</taxon>
        <taxon>Bacteroidota</taxon>
        <taxon>Cytophagia</taxon>
        <taxon>Cytophagales</taxon>
        <taxon>Leadbetterellaceae</taxon>
        <taxon>Emticicia</taxon>
    </lineage>
</organism>
<gene>
    <name evidence="2" type="ORF">EMA8858_01485</name>
</gene>
<dbReference type="Proteomes" id="UP000837932">
    <property type="component" value="Unassembled WGS sequence"/>
</dbReference>
<dbReference type="EMBL" id="CAKLPY010000001">
    <property type="protein sequence ID" value="CAH0995364.1"/>
    <property type="molecule type" value="Genomic_DNA"/>
</dbReference>
<keyword evidence="3" id="KW-1185">Reference proteome</keyword>
<feature type="chain" id="PRO_5046691521" evidence="1">
    <location>
        <begin position="25"/>
        <end position="198"/>
    </location>
</feature>
<accession>A0ABM9APF1</accession>
<reference evidence="2" key="1">
    <citation type="submission" date="2021-12" db="EMBL/GenBank/DDBJ databases">
        <authorList>
            <person name="Rodrigo-Torres L."/>
            <person name="Arahal R. D."/>
            <person name="Lucena T."/>
        </authorList>
    </citation>
    <scope>NUCLEOTIDE SEQUENCE</scope>
    <source>
        <strain evidence="2">CECT 8858</strain>
    </source>
</reference>
<protein>
    <submittedName>
        <fullName evidence="2">Uncharacterized protein</fullName>
    </submittedName>
</protein>
<evidence type="ECO:0000313" key="3">
    <source>
        <dbReference type="Proteomes" id="UP000837932"/>
    </source>
</evidence>
<comment type="caution">
    <text evidence="2">The sequence shown here is derived from an EMBL/GenBank/DDBJ whole genome shotgun (WGS) entry which is preliminary data.</text>
</comment>
<name>A0ABM9APF1_9BACT</name>
<evidence type="ECO:0000313" key="2">
    <source>
        <dbReference type="EMBL" id="CAH0995364.1"/>
    </source>
</evidence>
<dbReference type="RefSeq" id="WP_238805919.1">
    <property type="nucleotide sequence ID" value="NZ_CAKLPY010000001.1"/>
</dbReference>
<feature type="signal peptide" evidence="1">
    <location>
        <begin position="1"/>
        <end position="24"/>
    </location>
</feature>
<keyword evidence="1" id="KW-0732">Signal</keyword>
<proteinExistence type="predicted"/>